<comment type="catalytic activity">
    <reaction evidence="10 11">
        <text>shikimate + ATP = 3-phosphoshikimate + ADP + H(+)</text>
        <dbReference type="Rhea" id="RHEA:13121"/>
        <dbReference type="ChEBI" id="CHEBI:15378"/>
        <dbReference type="ChEBI" id="CHEBI:30616"/>
        <dbReference type="ChEBI" id="CHEBI:36208"/>
        <dbReference type="ChEBI" id="CHEBI:145989"/>
        <dbReference type="ChEBI" id="CHEBI:456216"/>
        <dbReference type="EC" id="2.7.1.71"/>
    </reaction>
</comment>
<comment type="caution">
    <text evidence="11">Lacks conserved residue(s) required for the propagation of feature annotation.</text>
</comment>
<dbReference type="HAMAP" id="MF_00109">
    <property type="entry name" value="Shikimate_kinase"/>
    <property type="match status" value="1"/>
</dbReference>
<dbReference type="EC" id="2.7.1.71" evidence="3 11"/>
<keyword evidence="6 11" id="KW-0547">Nucleotide-binding</keyword>
<keyword evidence="11" id="KW-0479">Metal-binding</keyword>
<keyword evidence="11" id="KW-0460">Magnesium</keyword>
<dbReference type="GO" id="GO:0009073">
    <property type="term" value="P:aromatic amino acid family biosynthetic process"/>
    <property type="evidence" value="ECO:0007669"/>
    <property type="project" value="UniProtKB-KW"/>
</dbReference>
<comment type="cofactor">
    <cofactor evidence="11">
        <name>Mg(2+)</name>
        <dbReference type="ChEBI" id="CHEBI:18420"/>
    </cofactor>
    <text evidence="11">Binds 1 Mg(2+) ion per subunit.</text>
</comment>
<dbReference type="InterPro" id="IPR000623">
    <property type="entry name" value="Shikimate_kinase/TSH1"/>
</dbReference>
<comment type="caution">
    <text evidence="12">The sequence shown here is derived from an EMBL/GenBank/DDBJ whole genome shotgun (WGS) entry which is preliminary data.</text>
</comment>
<dbReference type="Pfam" id="PF01202">
    <property type="entry name" value="SKI"/>
    <property type="match status" value="1"/>
</dbReference>
<comment type="subunit">
    <text evidence="11">Monomer.</text>
</comment>
<comment type="function">
    <text evidence="11">Catalyzes the specific phosphorylation of the 3-hydroxyl group of shikimic acid using ATP as a cosubstrate.</text>
</comment>
<keyword evidence="13" id="KW-1185">Reference proteome</keyword>
<evidence type="ECO:0000256" key="11">
    <source>
        <dbReference type="HAMAP-Rule" id="MF_00109"/>
    </source>
</evidence>
<dbReference type="EMBL" id="JACHHV010000015">
    <property type="protein sequence ID" value="MBB5888149.1"/>
    <property type="molecule type" value="Genomic_DNA"/>
</dbReference>
<feature type="binding site" evidence="11">
    <location>
        <position position="14"/>
    </location>
    <ligand>
        <name>Mg(2+)</name>
        <dbReference type="ChEBI" id="CHEBI:18420"/>
    </ligand>
</feature>
<evidence type="ECO:0000256" key="6">
    <source>
        <dbReference type="ARBA" id="ARBA00022741"/>
    </source>
</evidence>
<dbReference type="GO" id="GO:0004765">
    <property type="term" value="F:shikimate kinase activity"/>
    <property type="evidence" value="ECO:0007669"/>
    <property type="project" value="UniProtKB-UniRule"/>
</dbReference>
<proteinExistence type="inferred from homology"/>
<dbReference type="RefSeq" id="WP_183539929.1">
    <property type="nucleotide sequence ID" value="NZ_DASWOY010000053.1"/>
</dbReference>
<keyword evidence="4 11" id="KW-0028">Amino-acid biosynthesis</keyword>
<feature type="binding site" evidence="11">
    <location>
        <position position="73"/>
    </location>
    <ligand>
        <name>substrate</name>
    </ligand>
</feature>
<dbReference type="InterPro" id="IPR027417">
    <property type="entry name" value="P-loop_NTPase"/>
</dbReference>
<dbReference type="Proteomes" id="UP000562464">
    <property type="component" value="Unassembled WGS sequence"/>
</dbReference>
<feature type="binding site" evidence="11">
    <location>
        <position position="52"/>
    </location>
    <ligand>
        <name>substrate</name>
    </ligand>
</feature>
<reference evidence="12 13" key="1">
    <citation type="submission" date="2020-08" db="EMBL/GenBank/DDBJ databases">
        <title>Genomic Encyclopedia of Type Strains, Phase IV (KMG-IV): sequencing the most valuable type-strain genomes for metagenomic binning, comparative biology and taxonomic classification.</title>
        <authorList>
            <person name="Goeker M."/>
        </authorList>
    </citation>
    <scope>NUCLEOTIDE SEQUENCE [LARGE SCALE GENOMIC DNA]</scope>
    <source>
        <strain evidence="12 13">DSM 14925</strain>
    </source>
</reference>
<evidence type="ECO:0000256" key="9">
    <source>
        <dbReference type="ARBA" id="ARBA00023141"/>
    </source>
</evidence>
<evidence type="ECO:0000313" key="12">
    <source>
        <dbReference type="EMBL" id="MBB5888149.1"/>
    </source>
</evidence>
<dbReference type="GO" id="GO:0008652">
    <property type="term" value="P:amino acid biosynthetic process"/>
    <property type="evidence" value="ECO:0007669"/>
    <property type="project" value="UniProtKB-KW"/>
</dbReference>
<dbReference type="CDD" id="cd00464">
    <property type="entry name" value="SK"/>
    <property type="match status" value="1"/>
</dbReference>
<dbReference type="PANTHER" id="PTHR21087">
    <property type="entry name" value="SHIKIMATE KINASE"/>
    <property type="match status" value="1"/>
</dbReference>
<dbReference type="GO" id="GO:0000287">
    <property type="term" value="F:magnesium ion binding"/>
    <property type="evidence" value="ECO:0007669"/>
    <property type="project" value="UniProtKB-UniRule"/>
</dbReference>
<dbReference type="InterPro" id="IPR023000">
    <property type="entry name" value="Shikimate_kinase_CS"/>
</dbReference>
<organism evidence="12 13">
    <name type="scientific">Lactovum miscens</name>
    <dbReference type="NCBI Taxonomy" id="190387"/>
    <lineage>
        <taxon>Bacteria</taxon>
        <taxon>Bacillati</taxon>
        <taxon>Bacillota</taxon>
        <taxon>Bacilli</taxon>
        <taxon>Lactobacillales</taxon>
        <taxon>Streptococcaceae</taxon>
        <taxon>Lactovum</taxon>
    </lineage>
</organism>
<evidence type="ECO:0000313" key="13">
    <source>
        <dbReference type="Proteomes" id="UP000562464"/>
    </source>
</evidence>
<evidence type="ECO:0000256" key="4">
    <source>
        <dbReference type="ARBA" id="ARBA00022605"/>
    </source>
</evidence>
<sequence length="163" mass="18956">MSIILIGFMGAGKSTIAKLFSKNYIDLDEYISKKFEMEVSEYINKKGISSFRKIEEESLKSLVGKHEIISTGGGIIESLQNQKFLLNENNVVYLKADFNCLLQRLEKDKINRRPIFENLVRKELEELYYKRSIIYEILADEIIDTTDKKVEEVLAILKEFYLA</sequence>
<protein>
    <recommendedName>
        <fullName evidence="3 11">Shikimate kinase</fullName>
        <shortName evidence="11">SK</shortName>
        <ecNumber evidence="3 11">2.7.1.71</ecNumber>
    </recommendedName>
</protein>
<dbReference type="GO" id="GO:0005524">
    <property type="term" value="F:ATP binding"/>
    <property type="evidence" value="ECO:0007669"/>
    <property type="project" value="UniProtKB-UniRule"/>
</dbReference>
<name>A0A841C9S8_9LACT</name>
<evidence type="ECO:0000256" key="3">
    <source>
        <dbReference type="ARBA" id="ARBA00012154"/>
    </source>
</evidence>
<comment type="pathway">
    <text evidence="1 11">Metabolic intermediate biosynthesis; chorismate biosynthesis; chorismate from D-erythrose 4-phosphate and phosphoenolpyruvate: step 5/7.</text>
</comment>
<dbReference type="SUPFAM" id="SSF52540">
    <property type="entry name" value="P-loop containing nucleoside triphosphate hydrolases"/>
    <property type="match status" value="1"/>
</dbReference>
<gene>
    <name evidence="11" type="primary">aroK</name>
    <name evidence="12" type="ORF">HNQ37_001041</name>
</gene>
<dbReference type="PANTHER" id="PTHR21087:SF16">
    <property type="entry name" value="SHIKIMATE KINASE 1, CHLOROPLASTIC"/>
    <property type="match status" value="1"/>
</dbReference>
<dbReference type="PRINTS" id="PR01100">
    <property type="entry name" value="SHIKIMTKNASE"/>
</dbReference>
<comment type="subcellular location">
    <subcellularLocation>
        <location evidence="11">Cytoplasm</location>
    </subcellularLocation>
</comment>
<evidence type="ECO:0000256" key="1">
    <source>
        <dbReference type="ARBA" id="ARBA00004842"/>
    </source>
</evidence>
<evidence type="ECO:0000256" key="5">
    <source>
        <dbReference type="ARBA" id="ARBA00022679"/>
    </source>
</evidence>
<comment type="similarity">
    <text evidence="2 11">Belongs to the shikimate kinase family.</text>
</comment>
<dbReference type="GO" id="GO:0009423">
    <property type="term" value="P:chorismate biosynthetic process"/>
    <property type="evidence" value="ECO:0007669"/>
    <property type="project" value="UniProtKB-UniRule"/>
</dbReference>
<evidence type="ECO:0000256" key="2">
    <source>
        <dbReference type="ARBA" id="ARBA00006997"/>
    </source>
</evidence>
<keyword evidence="8 11" id="KW-0067">ATP-binding</keyword>
<evidence type="ECO:0000256" key="10">
    <source>
        <dbReference type="ARBA" id="ARBA00048567"/>
    </source>
</evidence>
<dbReference type="InterPro" id="IPR031322">
    <property type="entry name" value="Shikimate/glucono_kinase"/>
</dbReference>
<accession>A0A841C9S8</accession>
<feature type="binding site" evidence="11">
    <location>
        <position position="131"/>
    </location>
    <ligand>
        <name>substrate</name>
    </ligand>
</feature>
<dbReference type="AlphaFoldDB" id="A0A841C9S8"/>
<feature type="binding site" evidence="11">
    <location>
        <position position="113"/>
    </location>
    <ligand>
        <name>ATP</name>
        <dbReference type="ChEBI" id="CHEBI:30616"/>
    </ligand>
</feature>
<keyword evidence="7 11" id="KW-0418">Kinase</keyword>
<keyword evidence="9 11" id="KW-0057">Aromatic amino acid biosynthesis</keyword>
<dbReference type="UniPathway" id="UPA00053">
    <property type="reaction ID" value="UER00088"/>
</dbReference>
<evidence type="ECO:0000256" key="7">
    <source>
        <dbReference type="ARBA" id="ARBA00022777"/>
    </source>
</evidence>
<evidence type="ECO:0000256" key="8">
    <source>
        <dbReference type="ARBA" id="ARBA00022840"/>
    </source>
</evidence>
<dbReference type="PROSITE" id="PS01128">
    <property type="entry name" value="SHIKIMATE_KINASE"/>
    <property type="match status" value="1"/>
</dbReference>
<keyword evidence="11" id="KW-0963">Cytoplasm</keyword>
<feature type="binding site" evidence="11">
    <location>
        <begin position="10"/>
        <end position="15"/>
    </location>
    <ligand>
        <name>ATP</name>
        <dbReference type="ChEBI" id="CHEBI:30616"/>
    </ligand>
</feature>
<keyword evidence="5 11" id="KW-0808">Transferase</keyword>
<dbReference type="GO" id="GO:0005829">
    <property type="term" value="C:cytosol"/>
    <property type="evidence" value="ECO:0007669"/>
    <property type="project" value="TreeGrafter"/>
</dbReference>
<dbReference type="Gene3D" id="3.40.50.300">
    <property type="entry name" value="P-loop containing nucleotide triphosphate hydrolases"/>
    <property type="match status" value="1"/>
</dbReference>
<feature type="binding site" evidence="11">
    <location>
        <position position="28"/>
    </location>
    <ligand>
        <name>substrate</name>
    </ligand>
</feature>